<dbReference type="Proteomes" id="UP000092484">
    <property type="component" value="Unassembled WGS sequence"/>
</dbReference>
<feature type="chain" id="PRO_5008355114" description="Lipoprotein" evidence="1">
    <location>
        <begin position="19"/>
        <end position="119"/>
    </location>
</feature>
<evidence type="ECO:0008006" key="4">
    <source>
        <dbReference type="Google" id="ProtNLM"/>
    </source>
</evidence>
<dbReference type="EMBL" id="LZYB01000001">
    <property type="protein sequence ID" value="OBV11994.1"/>
    <property type="molecule type" value="Genomic_DNA"/>
</dbReference>
<proteinExistence type="predicted"/>
<dbReference type="RefSeq" id="WP_068861891.1">
    <property type="nucleotide sequence ID" value="NZ_LZYB01000001.1"/>
</dbReference>
<accession>A0A1A7BHN6</accession>
<keyword evidence="1" id="KW-0732">Signal</keyword>
<dbReference type="STRING" id="1300349.I603_0125"/>
<name>A0A1A7BHN6_9SPHN</name>
<dbReference type="PROSITE" id="PS51257">
    <property type="entry name" value="PROKAR_LIPOPROTEIN"/>
    <property type="match status" value="1"/>
</dbReference>
<feature type="signal peptide" evidence="1">
    <location>
        <begin position="1"/>
        <end position="18"/>
    </location>
</feature>
<evidence type="ECO:0000256" key="1">
    <source>
        <dbReference type="SAM" id="SignalP"/>
    </source>
</evidence>
<organism evidence="2 3">
    <name type="scientific">Erythrobacter dokdonensis DSW-74</name>
    <dbReference type="NCBI Taxonomy" id="1300349"/>
    <lineage>
        <taxon>Bacteria</taxon>
        <taxon>Pseudomonadati</taxon>
        <taxon>Pseudomonadota</taxon>
        <taxon>Alphaproteobacteria</taxon>
        <taxon>Sphingomonadales</taxon>
        <taxon>Erythrobacteraceae</taxon>
        <taxon>Erythrobacter/Porphyrobacter group</taxon>
        <taxon>Erythrobacter</taxon>
    </lineage>
</organism>
<sequence length="119" mass="12567">MAGRAIGGLTLAALFACAGCGTDPAEPAMPETGAQTSTQPQLAIAPWPPVYVCKFRTYGTIIIEADPRDTRIVINGVSMPAQREGGVFRSLVGSEMVSVGPGDAYWEYKDERSEDCTPG</sequence>
<dbReference type="AlphaFoldDB" id="A0A1A7BHN6"/>
<gene>
    <name evidence="2" type="ORF">I603_0125</name>
</gene>
<evidence type="ECO:0000313" key="2">
    <source>
        <dbReference type="EMBL" id="OBV11994.1"/>
    </source>
</evidence>
<keyword evidence="3" id="KW-1185">Reference proteome</keyword>
<protein>
    <recommendedName>
        <fullName evidence="4">Lipoprotein</fullName>
    </recommendedName>
</protein>
<evidence type="ECO:0000313" key="3">
    <source>
        <dbReference type="Proteomes" id="UP000092484"/>
    </source>
</evidence>
<comment type="caution">
    <text evidence="2">The sequence shown here is derived from an EMBL/GenBank/DDBJ whole genome shotgun (WGS) entry which is preliminary data.</text>
</comment>
<reference evidence="2 3" key="1">
    <citation type="submission" date="2016-06" db="EMBL/GenBank/DDBJ databases">
        <title>Genome sequence of Porphyrobacter dokdonensis DSW-74.</title>
        <authorList>
            <person name="Kim J.F."/>
            <person name="Song J.Y."/>
        </authorList>
    </citation>
    <scope>NUCLEOTIDE SEQUENCE [LARGE SCALE GENOMIC DNA]</scope>
    <source>
        <strain evidence="2 3">DSW-74</strain>
    </source>
</reference>